<sequence length="148" mass="15864">MPGAFTRFAPGWRTLGLAVALPASLAVFSPATFAADVVVVTDSRHPVKTAGGERLIELDEAPRIEAELSADLPADPERAAAIVRQRLNQGGTDLQRRIGTAYQGVADAWSLGVAAIPAVVVDQRYVVYGEPDVARAVSRIEQYRRTQP</sequence>
<protein>
    <submittedName>
        <fullName evidence="2">Integrating conjugative element protein</fullName>
    </submittedName>
</protein>
<gene>
    <name evidence="2" type="ORF">A9Y76_10655</name>
</gene>
<dbReference type="AlphaFoldDB" id="A0A191ZXQ7"/>
<dbReference type="RefSeq" id="WP_031329486.1">
    <property type="nucleotide sequence ID" value="NZ_CP016022.1"/>
</dbReference>
<dbReference type="Pfam" id="PF07511">
    <property type="entry name" value="DUF1525"/>
    <property type="match status" value="1"/>
</dbReference>
<evidence type="ECO:0000313" key="3">
    <source>
        <dbReference type="Proteomes" id="UP000078572"/>
    </source>
</evidence>
<dbReference type="Proteomes" id="UP000078572">
    <property type="component" value="Chromosome 1"/>
</dbReference>
<name>A0A191ZXQ7_9RALS</name>
<dbReference type="EMBL" id="CP016022">
    <property type="protein sequence ID" value="ANJ72899.1"/>
    <property type="molecule type" value="Genomic_DNA"/>
</dbReference>
<reference evidence="3" key="1">
    <citation type="submission" date="2016-06" db="EMBL/GenBank/DDBJ databases">
        <authorList>
            <person name="Xu Y."/>
            <person name="Nagy A."/>
            <person name="Yan X."/>
            <person name="Kim S.W."/>
            <person name="Haley B."/>
            <person name="Liu N.T."/>
            <person name="Nou X."/>
        </authorList>
    </citation>
    <scope>NUCLEOTIDE SEQUENCE [LARGE SCALE GENOMIC DNA]</scope>
    <source>
        <strain evidence="3">ATCC 49129</strain>
    </source>
</reference>
<feature type="chain" id="PRO_5008250667" evidence="1">
    <location>
        <begin position="35"/>
        <end position="148"/>
    </location>
</feature>
<keyword evidence="3" id="KW-1185">Reference proteome</keyword>
<keyword evidence="1" id="KW-0732">Signal</keyword>
<dbReference type="GeneID" id="61526478"/>
<proteinExistence type="predicted"/>
<dbReference type="OrthoDB" id="8448784at2"/>
<organism evidence="2 3">
    <name type="scientific">Ralstonia insidiosa</name>
    <dbReference type="NCBI Taxonomy" id="190721"/>
    <lineage>
        <taxon>Bacteria</taxon>
        <taxon>Pseudomonadati</taxon>
        <taxon>Pseudomonadota</taxon>
        <taxon>Betaproteobacteria</taxon>
        <taxon>Burkholderiales</taxon>
        <taxon>Burkholderiaceae</taxon>
        <taxon>Ralstonia</taxon>
    </lineage>
</organism>
<evidence type="ECO:0000313" key="2">
    <source>
        <dbReference type="EMBL" id="ANJ72899.1"/>
    </source>
</evidence>
<feature type="signal peptide" evidence="1">
    <location>
        <begin position="1"/>
        <end position="34"/>
    </location>
</feature>
<evidence type="ECO:0000256" key="1">
    <source>
        <dbReference type="SAM" id="SignalP"/>
    </source>
</evidence>
<dbReference type="NCBIfam" id="TIGR03757">
    <property type="entry name" value="conj_TIGR03757"/>
    <property type="match status" value="1"/>
</dbReference>
<dbReference type="InterPro" id="IPR011090">
    <property type="entry name" value="Integr_conj_element_PFL4709"/>
</dbReference>
<accession>A0A191ZXQ7</accession>